<dbReference type="GO" id="GO:0016787">
    <property type="term" value="F:hydrolase activity"/>
    <property type="evidence" value="ECO:0007669"/>
    <property type="project" value="UniProtKB-KW"/>
</dbReference>
<dbReference type="EMBL" id="KQ474076">
    <property type="protein sequence ID" value="KPV76462.1"/>
    <property type="molecule type" value="Genomic_DNA"/>
</dbReference>
<dbReference type="AlphaFoldDB" id="A0A194S7A1"/>
<proteinExistence type="predicted"/>
<evidence type="ECO:0000256" key="1">
    <source>
        <dbReference type="ARBA" id="ARBA00022723"/>
    </source>
</evidence>
<dbReference type="PANTHER" id="PTHR10799">
    <property type="entry name" value="SNF2/RAD54 HELICASE FAMILY"/>
    <property type="match status" value="1"/>
</dbReference>
<dbReference type="GeneID" id="28976800"/>
<dbReference type="InterPro" id="IPR011011">
    <property type="entry name" value="Znf_FYVE_PHD"/>
</dbReference>
<dbReference type="SUPFAM" id="SSF52540">
    <property type="entry name" value="P-loop containing nucleoside triphosphate hydrolases"/>
    <property type="match status" value="2"/>
</dbReference>
<gene>
    <name evidence="10" type="ORF">RHOBADRAFT_52467</name>
</gene>
<feature type="compositionally biased region" description="Basic residues" evidence="7">
    <location>
        <begin position="70"/>
        <end position="80"/>
    </location>
</feature>
<dbReference type="Gene3D" id="3.40.50.10810">
    <property type="entry name" value="Tandem AAA-ATPase domain"/>
    <property type="match status" value="1"/>
</dbReference>
<feature type="compositionally biased region" description="Polar residues" evidence="7">
    <location>
        <begin position="31"/>
        <end position="41"/>
    </location>
</feature>
<dbReference type="InterPro" id="IPR013083">
    <property type="entry name" value="Znf_RING/FYVE/PHD"/>
</dbReference>
<evidence type="ECO:0000259" key="9">
    <source>
        <dbReference type="PROSITE" id="PS51194"/>
    </source>
</evidence>
<dbReference type="PROSITE" id="PS51194">
    <property type="entry name" value="HELICASE_CTER"/>
    <property type="match status" value="1"/>
</dbReference>
<accession>A0A194S7A1</accession>
<evidence type="ECO:0000313" key="10">
    <source>
        <dbReference type="EMBL" id="KPV76462.1"/>
    </source>
</evidence>
<feature type="compositionally biased region" description="Polar residues" evidence="7">
    <location>
        <begin position="48"/>
        <end position="67"/>
    </location>
</feature>
<evidence type="ECO:0000256" key="7">
    <source>
        <dbReference type="SAM" id="MobiDB-lite"/>
    </source>
</evidence>
<sequence length="1077" mass="118830">MAAPPPPLKRRFALERTDSTGSLLAHAADLSLNSNRPTPTASPGPESGTATPFEASSSTAGPSQQDQLGRGKRPKTRHSHTPAFVLALPVPSAPRADGPQQSKVKSKNKDKGKGKAKLSREAHGGEKVGDEWWFTDPDELERRRNALILANATTFLNVLPSSSPNYVSKLLESTSTAVPHKVVRPYRSIPQPSSVAGGQPVLKDYQLKGLSWLAYVAENGGSCILADEMGLGKTLQTLALIACLAEQHGRKGPHLIVCPLSVLGSWASEIERWLPDFTAMRFHGEAGERQRLKSMYPELQPDLVVTTYEQFVSEAHWFKTQGLYGLVVLDEGHRIKNHESQAAHALRSIRSRMRLILTGTPLQNSLVELWSLLHWLYPAVFTDKTLGLFRDAFNLSAGLYDSTFLEKSQKLLGDVVMLRRTKEGVSSELSVPPREEFTLYLPLSPIQRFWYQRLLTRSDLGTLSELFGDSAAFDEAALDLAKQEVAAATSTQGRNNALARVTNLEKSIARRKSGASVVDGDKQALAQMRKVVEEEKKKGGDAGAYKKLMMLMMQLRKCCSHPYLLPDSEPEGELTVDEHVVAASSKLVALDKILGDALPKGERVLIFSGFTRMLDILEDYMDLRSYKYARLDGQTSRPRRALDIRLFQRESSALQVFLISTRAGGLGVNLTAASTVVMFESDFNPQVDLQAIARAHRIGQTKTVHVYRLVTAGSVEEQAMSRLRKKLYLSLKIMGGMRNATERFDDEEDMVDATNKNEDDAPRLTRGELISMLRAGAGAAADESHDKNGNDAFTAFRKASFADLCQRGRERDMAKDLGVKAELGEAISVEERERLAREEEEEERRLLAGRELISSRKWEGKTYTATNTDIRQELEALVKRQSKARVVMIDGHAVATHSVSTKAWEAVPTITSSAKATAKLANTKRTTRKFEHEDYCHACKDGGNLYLCSGCPRVWHADCVGSTTKALASLPMFHCPQHKCSGCGRSTAAAGGLLFRCQTCPKAHCEDCLDDGFDEVGEALPELLLRGFGPQRQIYWVRCSECVAYFREHPKEEAARQAAEAVVAKKVAKAAARGGRR</sequence>
<dbReference type="Pfam" id="PF00176">
    <property type="entry name" value="SNF2-rel_dom"/>
    <property type="match status" value="1"/>
</dbReference>
<dbReference type="InterPro" id="IPR027417">
    <property type="entry name" value="P-loop_NTPase"/>
</dbReference>
<feature type="compositionally biased region" description="Basic and acidic residues" evidence="7">
    <location>
        <begin position="107"/>
        <end position="126"/>
    </location>
</feature>
<evidence type="ECO:0000256" key="6">
    <source>
        <dbReference type="ARBA" id="ARBA00022840"/>
    </source>
</evidence>
<dbReference type="OrthoDB" id="448448at2759"/>
<dbReference type="Gene3D" id="3.30.40.10">
    <property type="entry name" value="Zinc/RING finger domain, C3HC4 (zinc finger)"/>
    <property type="match status" value="1"/>
</dbReference>
<dbReference type="InterPro" id="IPR000330">
    <property type="entry name" value="SNF2_N"/>
</dbReference>
<dbReference type="InterPro" id="IPR049730">
    <property type="entry name" value="SNF2/RAD54-like_C"/>
</dbReference>
<dbReference type="RefSeq" id="XP_018272511.1">
    <property type="nucleotide sequence ID" value="XM_018416352.1"/>
</dbReference>
<dbReference type="InterPro" id="IPR038718">
    <property type="entry name" value="SNF2-like_sf"/>
</dbReference>
<evidence type="ECO:0000313" key="11">
    <source>
        <dbReference type="Proteomes" id="UP000053890"/>
    </source>
</evidence>
<dbReference type="Proteomes" id="UP000053890">
    <property type="component" value="Unassembled WGS sequence"/>
</dbReference>
<reference evidence="10 11" key="1">
    <citation type="journal article" date="2015" name="Front. Microbiol.">
        <title>Genome sequence of the plant growth promoting endophytic yeast Rhodotorula graminis WP1.</title>
        <authorList>
            <person name="Firrincieli A."/>
            <person name="Otillar R."/>
            <person name="Salamov A."/>
            <person name="Schmutz J."/>
            <person name="Khan Z."/>
            <person name="Redman R.S."/>
            <person name="Fleck N.D."/>
            <person name="Lindquist E."/>
            <person name="Grigoriev I.V."/>
            <person name="Doty S.L."/>
        </authorList>
    </citation>
    <scope>NUCLEOTIDE SEQUENCE [LARGE SCALE GENOMIC DNA]</scope>
    <source>
        <strain evidence="10 11">WP1</strain>
    </source>
</reference>
<dbReference type="Gene3D" id="3.40.50.300">
    <property type="entry name" value="P-loop containing nucleotide triphosphate hydrolases"/>
    <property type="match status" value="1"/>
</dbReference>
<protein>
    <submittedName>
        <fullName evidence="10">Uncharacterized protein</fullName>
    </submittedName>
</protein>
<dbReference type="GO" id="GO:0008270">
    <property type="term" value="F:zinc ion binding"/>
    <property type="evidence" value="ECO:0007669"/>
    <property type="project" value="UniProtKB-KW"/>
</dbReference>
<dbReference type="SMART" id="SM00490">
    <property type="entry name" value="HELICc"/>
    <property type="match status" value="1"/>
</dbReference>
<dbReference type="PROSITE" id="PS51192">
    <property type="entry name" value="HELICASE_ATP_BIND_1"/>
    <property type="match status" value="1"/>
</dbReference>
<keyword evidence="6" id="KW-0067">ATP-binding</keyword>
<keyword evidence="5" id="KW-0862">Zinc</keyword>
<dbReference type="InterPro" id="IPR001965">
    <property type="entry name" value="Znf_PHD"/>
</dbReference>
<feature type="domain" description="Helicase C-terminal" evidence="9">
    <location>
        <begin position="589"/>
        <end position="751"/>
    </location>
</feature>
<dbReference type="InterPro" id="IPR014001">
    <property type="entry name" value="Helicase_ATP-bd"/>
</dbReference>
<evidence type="ECO:0000256" key="5">
    <source>
        <dbReference type="ARBA" id="ARBA00022833"/>
    </source>
</evidence>
<keyword evidence="1" id="KW-0479">Metal-binding</keyword>
<dbReference type="SMART" id="SM00249">
    <property type="entry name" value="PHD"/>
    <property type="match status" value="1"/>
</dbReference>
<organism evidence="10 11">
    <name type="scientific">Rhodotorula graminis (strain WP1)</name>
    <dbReference type="NCBI Taxonomy" id="578459"/>
    <lineage>
        <taxon>Eukaryota</taxon>
        <taxon>Fungi</taxon>
        <taxon>Dikarya</taxon>
        <taxon>Basidiomycota</taxon>
        <taxon>Pucciniomycotina</taxon>
        <taxon>Microbotryomycetes</taxon>
        <taxon>Sporidiobolales</taxon>
        <taxon>Sporidiobolaceae</taxon>
        <taxon>Rhodotorula</taxon>
    </lineage>
</organism>
<keyword evidence="2" id="KW-0547">Nucleotide-binding</keyword>
<keyword evidence="4" id="KW-0378">Hydrolase</keyword>
<dbReference type="Pfam" id="PF00271">
    <property type="entry name" value="Helicase_C"/>
    <property type="match status" value="1"/>
</dbReference>
<evidence type="ECO:0000256" key="2">
    <source>
        <dbReference type="ARBA" id="ARBA00022741"/>
    </source>
</evidence>
<dbReference type="CDD" id="cd17919">
    <property type="entry name" value="DEXHc_Snf"/>
    <property type="match status" value="1"/>
</dbReference>
<name>A0A194S7A1_RHOGW</name>
<dbReference type="InterPro" id="IPR001650">
    <property type="entry name" value="Helicase_C-like"/>
</dbReference>
<dbReference type="STRING" id="578459.A0A194S7A1"/>
<dbReference type="GO" id="GO:0005524">
    <property type="term" value="F:ATP binding"/>
    <property type="evidence" value="ECO:0007669"/>
    <property type="project" value="InterPro"/>
</dbReference>
<feature type="domain" description="Helicase ATP-binding" evidence="8">
    <location>
        <begin position="214"/>
        <end position="379"/>
    </location>
</feature>
<evidence type="ECO:0000256" key="3">
    <source>
        <dbReference type="ARBA" id="ARBA00022771"/>
    </source>
</evidence>
<keyword evidence="11" id="KW-1185">Reference proteome</keyword>
<feature type="region of interest" description="Disordered" evidence="7">
    <location>
        <begin position="1"/>
        <end position="126"/>
    </location>
</feature>
<evidence type="ECO:0000256" key="4">
    <source>
        <dbReference type="ARBA" id="ARBA00022801"/>
    </source>
</evidence>
<dbReference type="SMART" id="SM00487">
    <property type="entry name" value="DEXDc"/>
    <property type="match status" value="1"/>
</dbReference>
<dbReference type="CDD" id="cd18793">
    <property type="entry name" value="SF2_C_SNF"/>
    <property type="match status" value="1"/>
</dbReference>
<dbReference type="SUPFAM" id="SSF57903">
    <property type="entry name" value="FYVE/PHD zinc finger"/>
    <property type="match status" value="1"/>
</dbReference>
<dbReference type="OMA" id="RCLIFSN"/>
<evidence type="ECO:0000259" key="8">
    <source>
        <dbReference type="PROSITE" id="PS51192"/>
    </source>
</evidence>
<keyword evidence="3" id="KW-0863">Zinc-finger</keyword>